<feature type="compositionally biased region" description="Polar residues" evidence="1">
    <location>
        <begin position="326"/>
        <end position="345"/>
    </location>
</feature>
<feature type="region of interest" description="Disordered" evidence="1">
    <location>
        <begin position="1"/>
        <end position="66"/>
    </location>
</feature>
<evidence type="ECO:0000313" key="2">
    <source>
        <dbReference type="EMBL" id="KAG0284025.1"/>
    </source>
</evidence>
<organism evidence="2 3">
    <name type="scientific">Linnemannia gamsii</name>
    <dbReference type="NCBI Taxonomy" id="64522"/>
    <lineage>
        <taxon>Eukaryota</taxon>
        <taxon>Fungi</taxon>
        <taxon>Fungi incertae sedis</taxon>
        <taxon>Mucoromycota</taxon>
        <taxon>Mortierellomycotina</taxon>
        <taxon>Mortierellomycetes</taxon>
        <taxon>Mortierellales</taxon>
        <taxon>Mortierellaceae</taxon>
        <taxon>Linnemannia</taxon>
    </lineage>
</organism>
<dbReference type="EMBL" id="JAAAIM010000825">
    <property type="protein sequence ID" value="KAG0284025.1"/>
    <property type="molecule type" value="Genomic_DNA"/>
</dbReference>
<dbReference type="Proteomes" id="UP001194696">
    <property type="component" value="Unassembled WGS sequence"/>
</dbReference>
<keyword evidence="3" id="KW-1185">Reference proteome</keyword>
<feature type="compositionally biased region" description="Low complexity" evidence="1">
    <location>
        <begin position="54"/>
        <end position="66"/>
    </location>
</feature>
<comment type="caution">
    <text evidence="2">The sequence shown here is derived from an EMBL/GenBank/DDBJ whole genome shotgun (WGS) entry which is preliminary data.</text>
</comment>
<evidence type="ECO:0000313" key="3">
    <source>
        <dbReference type="Proteomes" id="UP001194696"/>
    </source>
</evidence>
<feature type="region of interest" description="Disordered" evidence="1">
    <location>
        <begin position="488"/>
        <end position="537"/>
    </location>
</feature>
<accession>A0ABQ7JRX5</accession>
<feature type="compositionally biased region" description="Polar residues" evidence="1">
    <location>
        <begin position="16"/>
        <end position="27"/>
    </location>
</feature>
<feature type="region of interest" description="Disordered" evidence="1">
    <location>
        <begin position="209"/>
        <end position="361"/>
    </location>
</feature>
<feature type="compositionally biased region" description="Polar residues" evidence="1">
    <location>
        <begin position="400"/>
        <end position="422"/>
    </location>
</feature>
<name>A0ABQ7JRX5_9FUNG</name>
<reference evidence="2 3" key="1">
    <citation type="journal article" date="2020" name="Fungal Divers.">
        <title>Resolving the Mortierellaceae phylogeny through synthesis of multi-gene phylogenetics and phylogenomics.</title>
        <authorList>
            <person name="Vandepol N."/>
            <person name="Liber J."/>
            <person name="Desiro A."/>
            <person name="Na H."/>
            <person name="Kennedy M."/>
            <person name="Barry K."/>
            <person name="Grigoriev I.V."/>
            <person name="Miller A.N."/>
            <person name="O'Donnell K."/>
            <person name="Stajich J.E."/>
            <person name="Bonito G."/>
        </authorList>
    </citation>
    <scope>NUCLEOTIDE SEQUENCE [LARGE SCALE GENOMIC DNA]</scope>
    <source>
        <strain evidence="2 3">AD045</strain>
    </source>
</reference>
<proteinExistence type="predicted"/>
<feature type="compositionally biased region" description="Polar residues" evidence="1">
    <location>
        <begin position="214"/>
        <end position="229"/>
    </location>
</feature>
<feature type="compositionally biased region" description="Low complexity" evidence="1">
    <location>
        <begin position="389"/>
        <end position="399"/>
    </location>
</feature>
<evidence type="ECO:0000256" key="1">
    <source>
        <dbReference type="SAM" id="MobiDB-lite"/>
    </source>
</evidence>
<feature type="compositionally biased region" description="Low complexity" evidence="1">
    <location>
        <begin position="296"/>
        <end position="310"/>
    </location>
</feature>
<gene>
    <name evidence="2" type="ORF">BGZ96_011617</name>
</gene>
<feature type="region of interest" description="Disordered" evidence="1">
    <location>
        <begin position="376"/>
        <end position="422"/>
    </location>
</feature>
<protein>
    <submittedName>
        <fullName evidence="2">Uncharacterized protein</fullName>
    </submittedName>
</protein>
<sequence length="537" mass="56707">MSQTEQNVVGSIDPYTLTSSSQVNAESTPLGVASDNLDQTNHHAPLEPSSTPNTTATATPVATATATPVATATTAAAPGRKPSLTDTLIAGATTAATTATKAANNAVETARRLVGNDGSSEINLDNEIPDTVQVEETSSSKGGILNLMRNNNGTKTTATSTDAGAPINSGLHRSNSIVGQTAVLNEQHEPYNTLYVVQQGGARSQALGVDKRSVSSTNKTMKSQTQSGLSVDKPVYVGDIEDPKTQARRRGSLHVDKMPVFSQDALNNPKDQEQNSYTRDVMEANSVDGNEKPAPLQSSLSRRRQSSFSSMNVDAPTVATSKIAGSGSTDNTNRNRPVGTYNTGINVDRPGHHHQKSSGFGVDKPAIVTHQLATATKMQDPSPTVPGRNTKTTITNNTNQSPPLNNLRNPQNSTLNPYSTTTTSETVINPAEMGPTVTYQNTSNFSTSAPVDPLVIPADYNGPIPQVNSGEHVIWVKKTVQTDYYDGAHDNTSGLVPPAPTQDSGTQKRRSSAGSLLDRILGRRTSAVSIDKGKQRT</sequence>